<evidence type="ECO:0000256" key="2">
    <source>
        <dbReference type="ARBA" id="ARBA00010794"/>
    </source>
</evidence>
<dbReference type="PANTHER" id="PTHR32523:SF8">
    <property type="entry name" value="DOLICHOL KINASE"/>
    <property type="match status" value="1"/>
</dbReference>
<keyword evidence="3" id="KW-0150">Chloroplast</keyword>
<evidence type="ECO:0000256" key="10">
    <source>
        <dbReference type="ARBA" id="ARBA00022833"/>
    </source>
</evidence>
<evidence type="ECO:0000313" key="21">
    <source>
        <dbReference type="Proteomes" id="UP001054857"/>
    </source>
</evidence>
<dbReference type="Pfam" id="PF01753">
    <property type="entry name" value="zf-MYND"/>
    <property type="match status" value="1"/>
</dbReference>
<gene>
    <name evidence="20" type="ORF">Agub_g3534</name>
</gene>
<evidence type="ECO:0000256" key="6">
    <source>
        <dbReference type="ARBA" id="ARBA00022692"/>
    </source>
</evidence>
<evidence type="ECO:0000256" key="11">
    <source>
        <dbReference type="ARBA" id="ARBA00022946"/>
    </source>
</evidence>
<evidence type="ECO:0000256" key="3">
    <source>
        <dbReference type="ARBA" id="ARBA00022528"/>
    </source>
</evidence>
<dbReference type="InterPro" id="IPR039606">
    <property type="entry name" value="Phytol/farnesol_kinase"/>
</dbReference>
<reference evidence="20 21" key="1">
    <citation type="journal article" date="2021" name="Sci. Rep.">
        <title>Genome sequencing of the multicellular alga Astrephomene provides insights into convergent evolution of germ-soma differentiation.</title>
        <authorList>
            <person name="Yamashita S."/>
            <person name="Yamamoto K."/>
            <person name="Matsuzaki R."/>
            <person name="Suzuki S."/>
            <person name="Yamaguchi H."/>
            <person name="Hirooka S."/>
            <person name="Minakuchi Y."/>
            <person name="Miyagishima S."/>
            <person name="Kawachi M."/>
            <person name="Toyoda A."/>
            <person name="Nozaki H."/>
        </authorList>
    </citation>
    <scope>NUCLEOTIDE SEQUENCE [LARGE SCALE GENOMIC DNA]</scope>
    <source>
        <strain evidence="20 21">NIES-4017</strain>
    </source>
</reference>
<evidence type="ECO:0000256" key="13">
    <source>
        <dbReference type="ARBA" id="ARBA00023136"/>
    </source>
</evidence>
<dbReference type="InterPro" id="IPR002893">
    <property type="entry name" value="Znf_MYND"/>
</dbReference>
<evidence type="ECO:0000256" key="17">
    <source>
        <dbReference type="PROSITE-ProRule" id="PRU00134"/>
    </source>
</evidence>
<feature type="region of interest" description="Disordered" evidence="18">
    <location>
        <begin position="248"/>
        <end position="284"/>
    </location>
</feature>
<evidence type="ECO:0000259" key="19">
    <source>
        <dbReference type="PROSITE" id="PS50865"/>
    </source>
</evidence>
<dbReference type="GO" id="GO:0008270">
    <property type="term" value="F:zinc ion binding"/>
    <property type="evidence" value="ECO:0007669"/>
    <property type="project" value="UniProtKB-KW"/>
</dbReference>
<keyword evidence="21" id="KW-1185">Reference proteome</keyword>
<dbReference type="Gene3D" id="6.10.140.2220">
    <property type="match status" value="1"/>
</dbReference>
<comment type="similarity">
    <text evidence="2">Belongs to the polyprenol kinase family.</text>
</comment>
<evidence type="ECO:0000256" key="7">
    <source>
        <dbReference type="ARBA" id="ARBA00022723"/>
    </source>
</evidence>
<keyword evidence="6" id="KW-0812">Transmembrane</keyword>
<accession>A0AAD3HJ55</accession>
<feature type="domain" description="MYND-type" evidence="19">
    <location>
        <begin position="1021"/>
        <end position="1071"/>
    </location>
</feature>
<dbReference type="EMBL" id="BMAR01000003">
    <property type="protein sequence ID" value="GFR42603.1"/>
    <property type="molecule type" value="Genomic_DNA"/>
</dbReference>
<keyword evidence="8 17" id="KW-0863">Zinc-finger</keyword>
<keyword evidence="13" id="KW-0472">Membrane</keyword>
<organism evidence="20 21">
    <name type="scientific">Astrephomene gubernaculifera</name>
    <dbReference type="NCBI Taxonomy" id="47775"/>
    <lineage>
        <taxon>Eukaryota</taxon>
        <taxon>Viridiplantae</taxon>
        <taxon>Chlorophyta</taxon>
        <taxon>core chlorophytes</taxon>
        <taxon>Chlorophyceae</taxon>
        <taxon>CS clade</taxon>
        <taxon>Chlamydomonadales</taxon>
        <taxon>Astrephomenaceae</taxon>
        <taxon>Astrephomene</taxon>
    </lineage>
</organism>
<keyword evidence="5" id="KW-0808">Transferase</keyword>
<evidence type="ECO:0000256" key="15">
    <source>
        <dbReference type="ARBA" id="ARBA00039024"/>
    </source>
</evidence>
<dbReference type="PANTHER" id="PTHR32523">
    <property type="entry name" value="PHYTOL KINASE 1, CHLOROPLASTIC"/>
    <property type="match status" value="1"/>
</dbReference>
<dbReference type="GO" id="GO:0009507">
    <property type="term" value="C:chloroplast"/>
    <property type="evidence" value="ECO:0007669"/>
    <property type="project" value="UniProtKB-SubCell"/>
</dbReference>
<keyword evidence="4" id="KW-0934">Plastid</keyword>
<keyword evidence="12" id="KW-1133">Transmembrane helix</keyword>
<keyword evidence="7" id="KW-0479">Metal-binding</keyword>
<evidence type="ECO:0000256" key="4">
    <source>
        <dbReference type="ARBA" id="ARBA00022640"/>
    </source>
</evidence>
<keyword evidence="11" id="KW-0809">Transit peptide</keyword>
<evidence type="ECO:0000313" key="20">
    <source>
        <dbReference type="EMBL" id="GFR42603.1"/>
    </source>
</evidence>
<evidence type="ECO:0000256" key="1">
    <source>
        <dbReference type="ARBA" id="ARBA00004508"/>
    </source>
</evidence>
<dbReference type="PROSITE" id="PS01360">
    <property type="entry name" value="ZF_MYND_1"/>
    <property type="match status" value="1"/>
</dbReference>
<proteinExistence type="inferred from homology"/>
<evidence type="ECO:0000256" key="12">
    <source>
        <dbReference type="ARBA" id="ARBA00022989"/>
    </source>
</evidence>
<evidence type="ECO:0000256" key="18">
    <source>
        <dbReference type="SAM" id="MobiDB-lite"/>
    </source>
</evidence>
<keyword evidence="9" id="KW-0418">Kinase</keyword>
<protein>
    <recommendedName>
        <fullName evidence="15">phytol kinase</fullName>
        <ecNumber evidence="15">2.7.1.182</ecNumber>
    </recommendedName>
</protein>
<feature type="compositionally biased region" description="Low complexity" evidence="18">
    <location>
        <begin position="251"/>
        <end position="266"/>
    </location>
</feature>
<evidence type="ECO:0000256" key="16">
    <source>
        <dbReference type="ARBA" id="ARBA00048889"/>
    </source>
</evidence>
<dbReference type="GO" id="GO:0016020">
    <property type="term" value="C:membrane"/>
    <property type="evidence" value="ECO:0007669"/>
    <property type="project" value="UniProtKB-SubCell"/>
</dbReference>
<evidence type="ECO:0000256" key="9">
    <source>
        <dbReference type="ARBA" id="ARBA00022777"/>
    </source>
</evidence>
<dbReference type="EC" id="2.7.1.182" evidence="15"/>
<dbReference type="Proteomes" id="UP001054857">
    <property type="component" value="Unassembled WGS sequence"/>
</dbReference>
<dbReference type="PROSITE" id="PS50865">
    <property type="entry name" value="ZF_MYND_2"/>
    <property type="match status" value="1"/>
</dbReference>
<dbReference type="AlphaFoldDB" id="A0AAD3HJ55"/>
<evidence type="ECO:0000256" key="5">
    <source>
        <dbReference type="ARBA" id="ARBA00022679"/>
    </source>
</evidence>
<evidence type="ECO:0000256" key="14">
    <source>
        <dbReference type="ARBA" id="ARBA00024015"/>
    </source>
</evidence>
<sequence length="1080" mass="115244">MSSPRHRARTDAARGPAHRLQAIAAKLLTDPCKQQISSDLLLDAADAAMQLITNQMVVYLATMPEAVCRTPEWLALLQLLWVPRGSRAALLLLYRTCLRALADPNASTVPAKQESMVTLIINLGATLRVLFLVPHEATGVPEDVQNAAFATASLALRLDILPACGALLAAARSGTVSTLPDTAAQATHDTLMCFPSALSLIREPRCGRRVQLLAKDILQRLTRNGLWEFLISELLGIAKTRSQRCLSFQTSSSSGPGSGASGSSSNVKKRNRSSKRSNPGLRPGRMSVALSLEATLSVILSNFIASLLLRLDAEEDVEEEQRRLQLETTSSCKRQAGRKSVSAADNTTLFPASFLRSSLRTLLSGRCMQYALAAHAVAQLAAADGGTTYGLTEEQILPPLLIGSSDDSTAAIEPQDLLRTHAVQLQVQSRTRSDGGRILSAMGLMSVAHFWGWCLLQSPPVPLVLYGRAAVQELCLRMVRLATRSAAEHAALRRRHGRGAAAAASRQGGGGCCAGSNAGGGGGGGRDAAQQQEQQQHQSLSLLLQEDMCSAVSLHALRCANLIMRPKRFPSDEGRGSDAAASAAMSEWWGAVVPAFNMLLKQAEEGIGAIRLPVSEDAGLLLSLDLGNTQGVELPPTPPPDLAAAIAAGLIPMLERFYRVHVRAAAVCKSTTSLLIWRLTGRLLSYGKPHEATALITTISKMLRVLSGGVGPSDTAQAPPRDGAFWGNLGRMLYDASEWLCTCPTLRRLVDSLGEEVLLERGGRDGSNGGGEGEDSALTPALQVVGLLSRALREWLPAAARVAVCKEPFRSSSSRSWDAATEAAAREQLTWLRCGVVVMLPALVHAAVPEGTTVEVASMAARWRQLLLQDMQVMRLLGVTVRQLLTTPEDAATDDVYKTVQARLLQDACEALECLVLAFPNEVAAALRDETLPSELIDGQKLMSCRTRGVAGVPLDLGLRLRLTQRLHMVLAVSGPLKGRCTDGVSDVIYPNGLPSSSMGALLAEVESREGFRRLLGPLSYSGCGNPACVNVSGGSEGELPRRACGRCGAVSYCGPECQRAHWRAGHKDVCKERAGRQGE</sequence>
<dbReference type="SUPFAM" id="SSF144232">
    <property type="entry name" value="HIT/MYND zinc finger-like"/>
    <property type="match status" value="1"/>
</dbReference>
<comment type="subcellular location">
    <subcellularLocation>
        <location evidence="1">Plastid</location>
        <location evidence="1">Chloroplast membrane</location>
        <topology evidence="1">Multi-pass membrane protein</topology>
    </subcellularLocation>
</comment>
<dbReference type="GO" id="GO:0010276">
    <property type="term" value="F:phytol kinase activity"/>
    <property type="evidence" value="ECO:0007669"/>
    <property type="project" value="UniProtKB-EC"/>
</dbReference>
<name>A0AAD3HJ55_9CHLO</name>
<evidence type="ECO:0000256" key="8">
    <source>
        <dbReference type="ARBA" id="ARBA00022771"/>
    </source>
</evidence>
<comment type="caution">
    <text evidence="20">The sequence shown here is derived from an EMBL/GenBank/DDBJ whole genome shotgun (WGS) entry which is preliminary data.</text>
</comment>
<comment type="catalytic activity">
    <reaction evidence="16">
        <text>phytol + CTP = phytyl phosphate + CDP + H(+)</text>
        <dbReference type="Rhea" id="RHEA:38055"/>
        <dbReference type="ChEBI" id="CHEBI:15378"/>
        <dbReference type="ChEBI" id="CHEBI:17327"/>
        <dbReference type="ChEBI" id="CHEBI:37563"/>
        <dbReference type="ChEBI" id="CHEBI:58069"/>
        <dbReference type="ChEBI" id="CHEBI:75483"/>
        <dbReference type="EC" id="2.7.1.182"/>
    </reaction>
</comment>
<comment type="pathway">
    <text evidence="14">Cofactor biosynthesis; tocopherol biosynthesis.</text>
</comment>
<keyword evidence="10" id="KW-0862">Zinc</keyword>